<dbReference type="OrthoDB" id="9807403at2"/>
<dbReference type="GO" id="GO:0032267">
    <property type="term" value="F:tRNA(Ile)-lysidine synthase activity"/>
    <property type="evidence" value="ECO:0007669"/>
    <property type="project" value="UniProtKB-EC"/>
</dbReference>
<comment type="subcellular location">
    <subcellularLocation>
        <location evidence="6">Cytoplasm</location>
    </subcellularLocation>
</comment>
<evidence type="ECO:0000256" key="6">
    <source>
        <dbReference type="HAMAP-Rule" id="MF_01161"/>
    </source>
</evidence>
<evidence type="ECO:0000256" key="1">
    <source>
        <dbReference type="ARBA" id="ARBA00022598"/>
    </source>
</evidence>
<dbReference type="RefSeq" id="WP_109515274.1">
    <property type="nucleotide sequence ID" value="NZ_PDOA01000001.1"/>
</dbReference>
<evidence type="ECO:0000256" key="5">
    <source>
        <dbReference type="ARBA" id="ARBA00048539"/>
    </source>
</evidence>
<name>A0A2U1V9Y1_9PROT</name>
<sequence length="387" mass="39535">MAVGVSGGPHSLALALLAARFCAARGGDALALIVDHGLRAESAAEAAWTARTLAGRGIASEILTLGLPRGPALQERARAGRLAAMLARCGALGRPWLLLGQHRMDQAETVLFRALRGSGAAGLAGMAPWRAAEAAVILRPLLGLPPVALEALLRREGLSPLRDPSNTDPRFTRAVLRAALADPDGTGPRVAALARAAAAFARRRAQQEAAVAERLAGALHLAPEGWARLDAAALGRDAVAASALAALLRLLSGAEHAPASAAVRALLPRGQGTLHGVLWSGGVLCREPAACAPPVPAAPGAMWDGRWRLRATWRAPEAEEGLWLGALGGAGAAALPRAVRRGLPARVLAGLPALWRGGEAVSVPPLGLGWPVAADFAPSGGPLCAYK</sequence>
<reference evidence="9" key="1">
    <citation type="submission" date="2017-10" db="EMBL/GenBank/DDBJ databases">
        <authorList>
            <person name="Toshchakov S.V."/>
            <person name="Goeva M.A."/>
        </authorList>
    </citation>
    <scope>NUCLEOTIDE SEQUENCE [LARGE SCALE GENOMIC DNA]</scope>
    <source>
        <strain evidence="9">JR1/69-1-13</strain>
    </source>
</reference>
<dbReference type="CDD" id="cd01992">
    <property type="entry name" value="TilS_N"/>
    <property type="match status" value="1"/>
</dbReference>
<dbReference type="InterPro" id="IPR012795">
    <property type="entry name" value="tRNA_Ile_lys_synt_N"/>
</dbReference>
<dbReference type="EMBL" id="PDOA01000001">
    <property type="protein sequence ID" value="PWC30703.1"/>
    <property type="molecule type" value="Genomic_DNA"/>
</dbReference>
<dbReference type="Pfam" id="PF01171">
    <property type="entry name" value="ATP_bind_3"/>
    <property type="match status" value="1"/>
</dbReference>
<evidence type="ECO:0000313" key="9">
    <source>
        <dbReference type="Proteomes" id="UP000245048"/>
    </source>
</evidence>
<dbReference type="SUPFAM" id="SSF52402">
    <property type="entry name" value="Adenine nucleotide alpha hydrolases-like"/>
    <property type="match status" value="1"/>
</dbReference>
<keyword evidence="2 6" id="KW-0819">tRNA processing</keyword>
<dbReference type="InterPro" id="IPR012094">
    <property type="entry name" value="tRNA_Ile_lys_synt"/>
</dbReference>
<organism evidence="8 9">
    <name type="scientific">Teichococcus aestuarii</name>
    <dbReference type="NCBI Taxonomy" id="568898"/>
    <lineage>
        <taxon>Bacteria</taxon>
        <taxon>Pseudomonadati</taxon>
        <taxon>Pseudomonadota</taxon>
        <taxon>Alphaproteobacteria</taxon>
        <taxon>Acetobacterales</taxon>
        <taxon>Roseomonadaceae</taxon>
        <taxon>Roseomonas</taxon>
    </lineage>
</organism>
<evidence type="ECO:0000313" key="8">
    <source>
        <dbReference type="EMBL" id="PWC30703.1"/>
    </source>
</evidence>
<dbReference type="PANTHER" id="PTHR43033:SF5">
    <property type="entry name" value="TRNA(ILE)-LYSIDINE SYNTHETASE"/>
    <property type="match status" value="1"/>
</dbReference>
<evidence type="ECO:0000256" key="3">
    <source>
        <dbReference type="ARBA" id="ARBA00022741"/>
    </source>
</evidence>
<dbReference type="AlphaFoldDB" id="A0A2U1V9Y1"/>
<proteinExistence type="inferred from homology"/>
<gene>
    <name evidence="6 8" type="primary">tilS</name>
    <name evidence="8" type="ORF">CR165_02005</name>
</gene>
<keyword evidence="1 6" id="KW-0436">Ligase</keyword>
<comment type="catalytic activity">
    <reaction evidence="5 6">
        <text>cytidine(34) in tRNA(Ile2) + L-lysine + ATP = lysidine(34) in tRNA(Ile2) + AMP + diphosphate + H(+)</text>
        <dbReference type="Rhea" id="RHEA:43744"/>
        <dbReference type="Rhea" id="RHEA-COMP:10625"/>
        <dbReference type="Rhea" id="RHEA-COMP:10670"/>
        <dbReference type="ChEBI" id="CHEBI:15378"/>
        <dbReference type="ChEBI" id="CHEBI:30616"/>
        <dbReference type="ChEBI" id="CHEBI:32551"/>
        <dbReference type="ChEBI" id="CHEBI:33019"/>
        <dbReference type="ChEBI" id="CHEBI:82748"/>
        <dbReference type="ChEBI" id="CHEBI:83665"/>
        <dbReference type="ChEBI" id="CHEBI:456215"/>
        <dbReference type="EC" id="6.3.4.19"/>
    </reaction>
</comment>
<comment type="similarity">
    <text evidence="6">Belongs to the tRNA(Ile)-lysidine synthase family.</text>
</comment>
<evidence type="ECO:0000256" key="2">
    <source>
        <dbReference type="ARBA" id="ARBA00022694"/>
    </source>
</evidence>
<feature type="domain" description="tRNA(Ile)-lysidine/2-thiocytidine synthase N-terminal" evidence="7">
    <location>
        <begin position="2"/>
        <end position="178"/>
    </location>
</feature>
<keyword evidence="9" id="KW-1185">Reference proteome</keyword>
<dbReference type="PANTHER" id="PTHR43033">
    <property type="entry name" value="TRNA(ILE)-LYSIDINE SYNTHASE-RELATED"/>
    <property type="match status" value="1"/>
</dbReference>
<dbReference type="GO" id="GO:0005524">
    <property type="term" value="F:ATP binding"/>
    <property type="evidence" value="ECO:0007669"/>
    <property type="project" value="UniProtKB-KW"/>
</dbReference>
<dbReference type="GO" id="GO:0005737">
    <property type="term" value="C:cytoplasm"/>
    <property type="evidence" value="ECO:0007669"/>
    <property type="project" value="UniProtKB-SubCell"/>
</dbReference>
<evidence type="ECO:0000259" key="7">
    <source>
        <dbReference type="Pfam" id="PF01171"/>
    </source>
</evidence>
<comment type="caution">
    <text evidence="8">The sequence shown here is derived from an EMBL/GenBank/DDBJ whole genome shotgun (WGS) entry which is preliminary data.</text>
</comment>
<dbReference type="NCBIfam" id="TIGR02432">
    <property type="entry name" value="lysidine_TilS_N"/>
    <property type="match status" value="1"/>
</dbReference>
<accession>A0A2U1V9Y1</accession>
<evidence type="ECO:0000256" key="4">
    <source>
        <dbReference type="ARBA" id="ARBA00022840"/>
    </source>
</evidence>
<dbReference type="Gene3D" id="3.40.50.620">
    <property type="entry name" value="HUPs"/>
    <property type="match status" value="1"/>
</dbReference>
<keyword evidence="3" id="KW-0547">Nucleotide-binding</keyword>
<dbReference type="InterPro" id="IPR014729">
    <property type="entry name" value="Rossmann-like_a/b/a_fold"/>
</dbReference>
<keyword evidence="4" id="KW-0067">ATP-binding</keyword>
<dbReference type="GO" id="GO:0006400">
    <property type="term" value="P:tRNA modification"/>
    <property type="evidence" value="ECO:0007669"/>
    <property type="project" value="UniProtKB-UniRule"/>
</dbReference>
<protein>
    <recommendedName>
        <fullName evidence="6">tRNA(Ile)-lysidine synthase</fullName>
        <ecNumber evidence="6">6.3.4.19</ecNumber>
    </recommendedName>
    <alternativeName>
        <fullName evidence="6">tRNA(Ile)-2-lysyl-cytidine synthase</fullName>
    </alternativeName>
    <alternativeName>
        <fullName evidence="6">tRNA(Ile)-lysidine synthetase</fullName>
    </alternativeName>
</protein>
<dbReference type="EC" id="6.3.4.19" evidence="6"/>
<comment type="caution">
    <text evidence="6">Lacks conserved residue(s) required for the propagation of feature annotation.</text>
</comment>
<comment type="function">
    <text evidence="6">Ligates lysine onto the cytidine present at position 34 of the AUA codon-specific tRNA(Ile) that contains the anticodon CAU, in an ATP-dependent manner. Cytidine is converted to lysidine, thus changing the amino acid specificity of the tRNA from methionine to isoleucine.</text>
</comment>
<dbReference type="Proteomes" id="UP000245048">
    <property type="component" value="Unassembled WGS sequence"/>
</dbReference>
<keyword evidence="6" id="KW-0963">Cytoplasm</keyword>
<dbReference type="HAMAP" id="MF_01161">
    <property type="entry name" value="tRNA_Ile_lys_synt"/>
    <property type="match status" value="1"/>
</dbReference>
<dbReference type="InterPro" id="IPR011063">
    <property type="entry name" value="TilS/TtcA_N"/>
</dbReference>